<gene>
    <name evidence="4" type="ORF">RHS01_08069</name>
    <name evidence="3" type="ORF">RHS04_01098</name>
</gene>
<dbReference type="AlphaFoldDB" id="A0A8H7HFJ0"/>
<evidence type="ECO:0000313" key="3">
    <source>
        <dbReference type="EMBL" id="KAF8685093.1"/>
    </source>
</evidence>
<dbReference type="Proteomes" id="UP000614334">
    <property type="component" value="Unassembled WGS sequence"/>
</dbReference>
<feature type="compositionally biased region" description="Basic and acidic residues" evidence="1">
    <location>
        <begin position="61"/>
        <end position="70"/>
    </location>
</feature>
<dbReference type="Proteomes" id="UP000650582">
    <property type="component" value="Unassembled WGS sequence"/>
</dbReference>
<feature type="region of interest" description="Disordered" evidence="1">
    <location>
        <begin position="45"/>
        <end position="92"/>
    </location>
</feature>
<feature type="domain" description="DUF6699" evidence="2">
    <location>
        <begin position="216"/>
        <end position="306"/>
    </location>
</feature>
<dbReference type="EMBL" id="JACYCF010000016">
    <property type="protein sequence ID" value="KAF8752020.1"/>
    <property type="molecule type" value="Genomic_DNA"/>
</dbReference>
<evidence type="ECO:0000259" key="2">
    <source>
        <dbReference type="Pfam" id="PF20415"/>
    </source>
</evidence>
<evidence type="ECO:0000256" key="1">
    <source>
        <dbReference type="SAM" id="MobiDB-lite"/>
    </source>
</evidence>
<name>A0A8H7HFJ0_9AGAM</name>
<evidence type="ECO:0000313" key="5">
    <source>
        <dbReference type="Proteomes" id="UP000650582"/>
    </source>
</evidence>
<accession>A0A8H7HFJ0</accession>
<comment type="caution">
    <text evidence="3">The sequence shown here is derived from an EMBL/GenBank/DDBJ whole genome shotgun (WGS) entry which is preliminary data.</text>
</comment>
<dbReference type="Pfam" id="PF20415">
    <property type="entry name" value="DUF6699"/>
    <property type="match status" value="1"/>
</dbReference>
<sequence>MSLRPHDGLPNTEPHNTLYPEIHHPRPTRPLAIRRVTIAAMVDEASHPSQPHCVPAIDAPDNEKVDHNDDNEVPTPGTDQRSPSAPAALSRPPAQLPLKIHSILTVPSALRSRSHIRLTWDVRFSPDAPPPSQVNRRDSTCSHHSNSTLQSWHSNSSTTVPNLHMRPRSNTQPGTELELASDMHARLNLNYNSYPVAEPISPSAANVGASAQAFGDHPLALEPATSPPRSRMLIICRDLLEWFIPIYASDPGIGCTVLDVVRGIYKALQRKVEVSSHTRSSSDGTRAGPGWKRVEWLRDKTVFVCIGRDEALARRRVPKIPADEVFVLTLARRRE</sequence>
<dbReference type="InterPro" id="IPR046522">
    <property type="entry name" value="DUF6699"/>
</dbReference>
<feature type="region of interest" description="Disordered" evidence="1">
    <location>
        <begin position="126"/>
        <end position="173"/>
    </location>
</feature>
<feature type="region of interest" description="Disordered" evidence="1">
    <location>
        <begin position="1"/>
        <end position="26"/>
    </location>
</feature>
<feature type="compositionally biased region" description="Low complexity" evidence="1">
    <location>
        <begin position="80"/>
        <end position="92"/>
    </location>
</feature>
<evidence type="ECO:0000313" key="4">
    <source>
        <dbReference type="EMBL" id="KAF8752020.1"/>
    </source>
</evidence>
<feature type="compositionally biased region" description="Polar residues" evidence="1">
    <location>
        <begin position="142"/>
        <end position="161"/>
    </location>
</feature>
<proteinExistence type="predicted"/>
<reference evidence="3" key="1">
    <citation type="submission" date="2020-09" db="EMBL/GenBank/DDBJ databases">
        <title>Comparative genome analyses of four rice-infecting Rhizoctonia solani isolates reveal extensive enrichment of homogalacturonan modification genes.</title>
        <authorList>
            <person name="Lee D.-Y."/>
            <person name="Jeon J."/>
            <person name="Kim K.-T."/>
            <person name="Cheong K."/>
            <person name="Song H."/>
            <person name="Choi G."/>
            <person name="Ko J."/>
            <person name="Opiyo S.O."/>
            <person name="Zuo S."/>
            <person name="Madhav S."/>
            <person name="Lee Y.-H."/>
            <person name="Wang G.-L."/>
        </authorList>
    </citation>
    <scope>NUCLEOTIDE SEQUENCE</scope>
    <source>
        <strain evidence="4">AG1-IA B2</strain>
        <strain evidence="3">AG1-IA YN-7</strain>
    </source>
</reference>
<dbReference type="EMBL" id="JACYCC010000024">
    <property type="protein sequence ID" value="KAF8685093.1"/>
    <property type="molecule type" value="Genomic_DNA"/>
</dbReference>
<protein>
    <recommendedName>
        <fullName evidence="2">DUF6699 domain-containing protein</fullName>
    </recommendedName>
</protein>
<organism evidence="3 5">
    <name type="scientific">Rhizoctonia solani</name>
    <dbReference type="NCBI Taxonomy" id="456999"/>
    <lineage>
        <taxon>Eukaryota</taxon>
        <taxon>Fungi</taxon>
        <taxon>Dikarya</taxon>
        <taxon>Basidiomycota</taxon>
        <taxon>Agaricomycotina</taxon>
        <taxon>Agaricomycetes</taxon>
        <taxon>Cantharellales</taxon>
        <taxon>Ceratobasidiaceae</taxon>
        <taxon>Rhizoctonia</taxon>
    </lineage>
</organism>